<keyword evidence="1" id="KW-0732">Signal</keyword>
<organism evidence="2 3">
    <name type="scientific">Bowmanella pacifica</name>
    <dbReference type="NCBI Taxonomy" id="502051"/>
    <lineage>
        <taxon>Bacteria</taxon>
        <taxon>Pseudomonadati</taxon>
        <taxon>Pseudomonadota</taxon>
        <taxon>Gammaproteobacteria</taxon>
        <taxon>Alteromonadales</taxon>
        <taxon>Alteromonadaceae</taxon>
        <taxon>Bowmanella</taxon>
    </lineage>
</organism>
<reference evidence="2" key="2">
    <citation type="submission" date="2020-09" db="EMBL/GenBank/DDBJ databases">
        <authorList>
            <person name="Sun Q."/>
            <person name="Zhou Y."/>
        </authorList>
    </citation>
    <scope>NUCLEOTIDE SEQUENCE</scope>
    <source>
        <strain evidence="2">CGMCC 1.7086</strain>
    </source>
</reference>
<accession>A0A918DFA5</accession>
<dbReference type="Proteomes" id="UP000606935">
    <property type="component" value="Unassembled WGS sequence"/>
</dbReference>
<feature type="signal peptide" evidence="1">
    <location>
        <begin position="1"/>
        <end position="21"/>
    </location>
</feature>
<dbReference type="RefSeq" id="WP_188688690.1">
    <property type="nucleotide sequence ID" value="NZ_BMLS01000001.1"/>
</dbReference>
<feature type="chain" id="PRO_5037391336" evidence="1">
    <location>
        <begin position="22"/>
        <end position="458"/>
    </location>
</feature>
<evidence type="ECO:0000256" key="1">
    <source>
        <dbReference type="SAM" id="SignalP"/>
    </source>
</evidence>
<proteinExistence type="predicted"/>
<evidence type="ECO:0000313" key="3">
    <source>
        <dbReference type="Proteomes" id="UP000606935"/>
    </source>
</evidence>
<comment type="caution">
    <text evidence="2">The sequence shown here is derived from an EMBL/GenBank/DDBJ whole genome shotgun (WGS) entry which is preliminary data.</text>
</comment>
<dbReference type="AlphaFoldDB" id="A0A918DFA5"/>
<keyword evidence="3" id="KW-1185">Reference proteome</keyword>
<sequence length="458" mass="46041">MLNKKILAAAIASAFSLNAFAVVDLDAAGTAADPTNTAVFAAEAITATDLTDGLLEATNAANILDLSASVGFTIGNGTSKYVRVTLGNGAEFAAIPTWTLTGAGAATATISQGGNGESFVIFEVAATADVPAADSSYTVAAADYLLNSTGNTAVTVTTYETAADAVNETNALYTDSGVLSTVTSVVTGEIADEGFSTATVASDFVAFSTVAGEGDALSATLGQVGALDTDAYVDGTAYDPDGNLVNAATFLTAAQTVTITGDFSFGAGAAGWTLEDEATCADVGGVPSIDVSAGINADENAATVAIADVNAGPYYLCVEVDGAEEILKGSYSIELNTDEVSDVLGRIVYDTTSIEVPYLTTFNAYNQRIYIVNYGSVDAAYTINFVSEDGVTAVAGAAATGSVPAGEMLAIKATDIVTLSGKTRTSAVIEIEAEDADVSAASQSVNLADGTTDTVVLN</sequence>
<evidence type="ECO:0000313" key="2">
    <source>
        <dbReference type="EMBL" id="GGO63593.1"/>
    </source>
</evidence>
<dbReference type="EMBL" id="BMLS01000001">
    <property type="protein sequence ID" value="GGO63593.1"/>
    <property type="molecule type" value="Genomic_DNA"/>
</dbReference>
<name>A0A918DFA5_9ALTE</name>
<gene>
    <name evidence="2" type="ORF">GCM10010982_00990</name>
</gene>
<protein>
    <submittedName>
        <fullName evidence="2">Uncharacterized protein</fullName>
    </submittedName>
</protein>
<reference evidence="2" key="1">
    <citation type="journal article" date="2014" name="Int. J. Syst. Evol. Microbiol.">
        <title>Complete genome sequence of Corynebacterium casei LMG S-19264T (=DSM 44701T), isolated from a smear-ripened cheese.</title>
        <authorList>
            <consortium name="US DOE Joint Genome Institute (JGI-PGF)"/>
            <person name="Walter F."/>
            <person name="Albersmeier A."/>
            <person name="Kalinowski J."/>
            <person name="Ruckert C."/>
        </authorList>
    </citation>
    <scope>NUCLEOTIDE SEQUENCE</scope>
    <source>
        <strain evidence="2">CGMCC 1.7086</strain>
    </source>
</reference>